<sequence>MASRHALFELLTWPSLLPRFQPSSAPNLFLVETHQILDLAGTHFTREILQSLTEVKTYLAGDIERSAREVKAQIEVVGTHNDILERHMESVVIAHNGTATLTNTLLRDDS</sequence>
<organism evidence="1 2">
    <name type="scientific">Pelobates cultripes</name>
    <name type="common">Western spadefoot toad</name>
    <dbReference type="NCBI Taxonomy" id="61616"/>
    <lineage>
        <taxon>Eukaryota</taxon>
        <taxon>Metazoa</taxon>
        <taxon>Chordata</taxon>
        <taxon>Craniata</taxon>
        <taxon>Vertebrata</taxon>
        <taxon>Euteleostomi</taxon>
        <taxon>Amphibia</taxon>
        <taxon>Batrachia</taxon>
        <taxon>Anura</taxon>
        <taxon>Pelobatoidea</taxon>
        <taxon>Pelobatidae</taxon>
        <taxon>Pelobates</taxon>
    </lineage>
</organism>
<dbReference type="Proteomes" id="UP001295444">
    <property type="component" value="Chromosome 09"/>
</dbReference>
<proteinExistence type="predicted"/>
<keyword evidence="2" id="KW-1185">Reference proteome</keyword>
<gene>
    <name evidence="1" type="ORF">PECUL_23A004460</name>
</gene>
<evidence type="ECO:0000313" key="2">
    <source>
        <dbReference type="Proteomes" id="UP001295444"/>
    </source>
</evidence>
<evidence type="ECO:0000313" key="1">
    <source>
        <dbReference type="EMBL" id="CAH2315346.1"/>
    </source>
</evidence>
<protein>
    <submittedName>
        <fullName evidence="1">Uncharacterized protein</fullName>
    </submittedName>
</protein>
<name>A0AAD1WKN5_PELCU</name>
<dbReference type="EMBL" id="OW240920">
    <property type="protein sequence ID" value="CAH2315346.1"/>
    <property type="molecule type" value="Genomic_DNA"/>
</dbReference>
<accession>A0AAD1WKN5</accession>
<dbReference type="AlphaFoldDB" id="A0AAD1WKN5"/>
<reference evidence="1" key="1">
    <citation type="submission" date="2022-03" db="EMBL/GenBank/DDBJ databases">
        <authorList>
            <person name="Alioto T."/>
            <person name="Alioto T."/>
            <person name="Gomez Garrido J."/>
        </authorList>
    </citation>
    <scope>NUCLEOTIDE SEQUENCE</scope>
</reference>